<reference evidence="1 2" key="1">
    <citation type="submission" date="2020-03" db="EMBL/GenBank/DDBJ databases">
        <title>The role of nitrogen metabolism on polyethylene biodegradation.</title>
        <authorList>
            <person name="Peixoto J."/>
            <person name="Vizzotto C.S."/>
            <person name="Ramos A."/>
            <person name="Alves G."/>
            <person name="Steindorff A."/>
            <person name="Kruger R."/>
        </authorList>
    </citation>
    <scope>NUCLEOTIDE SEQUENCE [LARGE SCALE GENOMIC DNA]</scope>
    <source>
        <strain evidence="1 2">PE63</strain>
    </source>
</reference>
<name>A0ABS5LYQ8_9BURK</name>
<dbReference type="EMBL" id="JAANES010000006">
    <property type="protein sequence ID" value="MBS3021646.1"/>
    <property type="molecule type" value="Genomic_DNA"/>
</dbReference>
<dbReference type="Proteomes" id="UP001647436">
    <property type="component" value="Unassembled WGS sequence"/>
</dbReference>
<keyword evidence="2" id="KW-1185">Reference proteome</keyword>
<organism evidence="1 2">
    <name type="scientific">Comamonas brasiliensis</name>
    <dbReference type="NCBI Taxonomy" id="1812482"/>
    <lineage>
        <taxon>Bacteria</taxon>
        <taxon>Pseudomonadati</taxon>
        <taxon>Pseudomonadota</taxon>
        <taxon>Betaproteobacteria</taxon>
        <taxon>Burkholderiales</taxon>
        <taxon>Comamonadaceae</taxon>
        <taxon>Comamonas</taxon>
    </lineage>
</organism>
<evidence type="ECO:0000313" key="2">
    <source>
        <dbReference type="Proteomes" id="UP001647436"/>
    </source>
</evidence>
<sequence length="72" mass="7381">MSTTTASCAAASTPATGTPNPFHLLALHAEAQKALDMAVFYLRQPTADVPGARLMAVKALTALRGLSLALEG</sequence>
<protein>
    <submittedName>
        <fullName evidence="1">Uncharacterized protein</fullName>
    </submittedName>
</protein>
<comment type="caution">
    <text evidence="1">The sequence shown here is derived from an EMBL/GenBank/DDBJ whole genome shotgun (WGS) entry which is preliminary data.</text>
</comment>
<proteinExistence type="predicted"/>
<accession>A0ABS5LYQ8</accession>
<dbReference type="RefSeq" id="WP_211459347.1">
    <property type="nucleotide sequence ID" value="NZ_JAANES010000006.1"/>
</dbReference>
<evidence type="ECO:0000313" key="1">
    <source>
        <dbReference type="EMBL" id="MBS3021646.1"/>
    </source>
</evidence>
<gene>
    <name evidence="1" type="ORF">DJFAAGMI_04420</name>
</gene>